<dbReference type="RefSeq" id="WP_178586362.1">
    <property type="nucleotide sequence ID" value="NZ_JACOPS010000004.1"/>
</dbReference>
<feature type="transmembrane region" description="Helical" evidence="2">
    <location>
        <begin position="65"/>
        <end position="85"/>
    </location>
</feature>
<evidence type="ECO:0000313" key="3">
    <source>
        <dbReference type="EMBL" id="MBC5728764.1"/>
    </source>
</evidence>
<keyword evidence="4" id="KW-1185">Reference proteome</keyword>
<evidence type="ECO:0000313" key="4">
    <source>
        <dbReference type="Proteomes" id="UP000636755"/>
    </source>
</evidence>
<reference evidence="3 4" key="1">
    <citation type="submission" date="2020-08" db="EMBL/GenBank/DDBJ databases">
        <title>Genome public.</title>
        <authorList>
            <person name="Liu C."/>
            <person name="Sun Q."/>
        </authorList>
    </citation>
    <scope>NUCLEOTIDE SEQUENCE [LARGE SCALE GENOMIC DNA]</scope>
    <source>
        <strain evidence="3 4">NSJ-71</strain>
    </source>
</reference>
<accession>A0ABR7HMK3</accession>
<proteinExistence type="predicted"/>
<keyword evidence="2" id="KW-0812">Transmembrane</keyword>
<sequence length="178" mass="19566">MAYENRNAAYDLSLFDQASAAPLPKRDEEVEKVKEPKKKTGKKVISLPEEELHKIRKRRHNPLKVALGTIGGAAVAMIIATIIIGQVRITELNQQIITAKETLSNAQSVYTQTEMSLQAKLSSSDIEKYAENQLGLTKASSSQQEFVSLSGGDKAEVTSPESENLFTQFISSIANLWS</sequence>
<comment type="caution">
    <text evidence="3">The sequence shown here is derived from an EMBL/GenBank/DDBJ whole genome shotgun (WGS) entry which is preliminary data.</text>
</comment>
<evidence type="ECO:0000256" key="2">
    <source>
        <dbReference type="SAM" id="Phobius"/>
    </source>
</evidence>
<evidence type="ECO:0008006" key="5">
    <source>
        <dbReference type="Google" id="ProtNLM"/>
    </source>
</evidence>
<gene>
    <name evidence="3" type="ORF">H8R91_09600</name>
</gene>
<evidence type="ECO:0000256" key="1">
    <source>
        <dbReference type="SAM" id="MobiDB-lite"/>
    </source>
</evidence>
<organism evidence="3 4">
    <name type="scientific">Ruminococcus intestinalis</name>
    <dbReference type="NCBI Taxonomy" id="2763066"/>
    <lineage>
        <taxon>Bacteria</taxon>
        <taxon>Bacillati</taxon>
        <taxon>Bacillota</taxon>
        <taxon>Clostridia</taxon>
        <taxon>Eubacteriales</taxon>
        <taxon>Oscillospiraceae</taxon>
        <taxon>Ruminococcus</taxon>
    </lineage>
</organism>
<feature type="compositionally biased region" description="Basic and acidic residues" evidence="1">
    <location>
        <begin position="24"/>
        <end position="34"/>
    </location>
</feature>
<feature type="region of interest" description="Disordered" evidence="1">
    <location>
        <begin position="22"/>
        <end position="41"/>
    </location>
</feature>
<name>A0ABR7HMK3_9FIRM</name>
<dbReference type="EMBL" id="JACOPS010000004">
    <property type="protein sequence ID" value="MBC5728764.1"/>
    <property type="molecule type" value="Genomic_DNA"/>
</dbReference>
<dbReference type="Proteomes" id="UP000636755">
    <property type="component" value="Unassembled WGS sequence"/>
</dbReference>
<keyword evidence="2" id="KW-1133">Transmembrane helix</keyword>
<protein>
    <recommendedName>
        <fullName evidence="5">Cell division protein FtsL</fullName>
    </recommendedName>
</protein>
<keyword evidence="2" id="KW-0472">Membrane</keyword>